<comment type="caution">
    <text evidence="3">The sequence shown here is derived from an EMBL/GenBank/DDBJ whole genome shotgun (WGS) entry which is preliminary data.</text>
</comment>
<evidence type="ECO:0008006" key="5">
    <source>
        <dbReference type="Google" id="ProtNLM"/>
    </source>
</evidence>
<feature type="region of interest" description="Disordered" evidence="1">
    <location>
        <begin position="48"/>
        <end position="118"/>
    </location>
</feature>
<evidence type="ECO:0000256" key="1">
    <source>
        <dbReference type="SAM" id="MobiDB-lite"/>
    </source>
</evidence>
<gene>
    <name evidence="2" type="ORF">OVA965_LOCUS29923</name>
    <name evidence="3" type="ORF">TMI583_LOCUS30713</name>
</gene>
<evidence type="ECO:0000313" key="2">
    <source>
        <dbReference type="EMBL" id="CAF1331809.1"/>
    </source>
</evidence>
<protein>
    <recommendedName>
        <fullName evidence="5">CCHC-type domain-containing protein</fullName>
    </recommendedName>
</protein>
<reference evidence="3" key="1">
    <citation type="submission" date="2021-02" db="EMBL/GenBank/DDBJ databases">
        <authorList>
            <person name="Nowell W R."/>
        </authorList>
    </citation>
    <scope>NUCLEOTIDE SEQUENCE</scope>
</reference>
<name>A0A8S2R322_9BILA</name>
<feature type="compositionally biased region" description="Polar residues" evidence="1">
    <location>
        <begin position="104"/>
        <end position="118"/>
    </location>
</feature>
<proteinExistence type="predicted"/>
<evidence type="ECO:0000313" key="3">
    <source>
        <dbReference type="EMBL" id="CAF4143148.1"/>
    </source>
</evidence>
<feature type="non-terminal residue" evidence="3">
    <location>
        <position position="1"/>
    </location>
</feature>
<evidence type="ECO:0000313" key="4">
    <source>
        <dbReference type="Proteomes" id="UP000682733"/>
    </source>
</evidence>
<accession>A0A8S2R322</accession>
<dbReference type="AlphaFoldDB" id="A0A8S2R322"/>
<dbReference type="EMBL" id="CAJNOK010021393">
    <property type="protein sequence ID" value="CAF1331809.1"/>
    <property type="molecule type" value="Genomic_DNA"/>
</dbReference>
<organism evidence="3 4">
    <name type="scientific">Didymodactylos carnosus</name>
    <dbReference type="NCBI Taxonomy" id="1234261"/>
    <lineage>
        <taxon>Eukaryota</taxon>
        <taxon>Metazoa</taxon>
        <taxon>Spiralia</taxon>
        <taxon>Gnathifera</taxon>
        <taxon>Rotifera</taxon>
        <taxon>Eurotatoria</taxon>
        <taxon>Bdelloidea</taxon>
        <taxon>Philodinida</taxon>
        <taxon>Philodinidae</taxon>
        <taxon>Didymodactylos</taxon>
    </lineage>
</organism>
<dbReference type="Proteomes" id="UP000677228">
    <property type="component" value="Unassembled WGS sequence"/>
</dbReference>
<dbReference type="EMBL" id="CAJOBA010043011">
    <property type="protein sequence ID" value="CAF4143148.1"/>
    <property type="molecule type" value="Genomic_DNA"/>
</dbReference>
<feature type="compositionally biased region" description="Low complexity" evidence="1">
    <location>
        <begin position="90"/>
        <end position="103"/>
    </location>
</feature>
<dbReference type="Proteomes" id="UP000682733">
    <property type="component" value="Unassembled WGS sequence"/>
</dbReference>
<sequence>MYPNNRQNSYSTAHIVSNSLDLVNDYVYDPNTQIHYNMYRNVGQNRVPAPSATNLMPVNSPARSVRRMHSGDSEEDDFTTVSHKKKRNSNRSNNYQQQRQQQNDFHTSPSNQTNQPFSQRTATNLNLNRQNYQQNQNISIEATRNVPDKQAAEEVLLHYKHNYQIDILINNYHSSTLKCGANEVDINELSGDLKALFPEIHNVVRLKNKFQQDIRMVKVEFASATIRDDILNSGKINVNFRSYDIEEYLAPACVLICSRCMGIGHFKKQCTQLNETCKICGQSSLDLKQHICTMQPKCVHCAGNHYSNAVKCPIVKQYRAELTKKLLSVNCTTTTSTTEINNFRYNPANFPPLHPSQKVSIAGTNNMLMTKLDELV</sequence>